<dbReference type="Gene3D" id="3.90.320.10">
    <property type="match status" value="1"/>
</dbReference>
<keyword evidence="2" id="KW-0378">Hydrolase</keyword>
<dbReference type="InterPro" id="IPR051703">
    <property type="entry name" value="NF-kappa-B_Signaling_Reg"/>
</dbReference>
<keyword evidence="2" id="KW-0255">Endonuclease</keyword>
<dbReference type="GO" id="GO:0004519">
    <property type="term" value="F:endonuclease activity"/>
    <property type="evidence" value="ECO:0007669"/>
    <property type="project" value="UniProtKB-KW"/>
</dbReference>
<keyword evidence="2" id="KW-0540">Nuclease</keyword>
<reference evidence="2" key="1">
    <citation type="submission" date="2020-04" db="EMBL/GenBank/DDBJ databases">
        <authorList>
            <person name="Chiriac C."/>
            <person name="Salcher M."/>
            <person name="Ghai R."/>
            <person name="Kavagutti S V."/>
        </authorList>
    </citation>
    <scope>NUCLEOTIDE SEQUENCE</scope>
</reference>
<protein>
    <submittedName>
        <fullName evidence="2">Phage_rel_nuc, putative phage-type endonuclease</fullName>
    </submittedName>
</protein>
<dbReference type="SUPFAM" id="SSF52980">
    <property type="entry name" value="Restriction endonuclease-like"/>
    <property type="match status" value="1"/>
</dbReference>
<dbReference type="InterPro" id="IPR011335">
    <property type="entry name" value="Restrct_endonuc-II-like"/>
</dbReference>
<dbReference type="InterPro" id="IPR019080">
    <property type="entry name" value="YqaJ_viral_recombinase"/>
</dbReference>
<dbReference type="Pfam" id="PF09588">
    <property type="entry name" value="YqaJ"/>
    <property type="match status" value="1"/>
</dbReference>
<name>A0A6J5NVT0_9CAUD</name>
<evidence type="ECO:0000313" key="2">
    <source>
        <dbReference type="EMBL" id="CAB4161208.1"/>
    </source>
</evidence>
<dbReference type="CDD" id="cd22343">
    <property type="entry name" value="PDDEXK_lambda_exonuclease-like"/>
    <property type="match status" value="1"/>
</dbReference>
<evidence type="ECO:0000259" key="1">
    <source>
        <dbReference type="Pfam" id="PF09588"/>
    </source>
</evidence>
<feature type="domain" description="YqaJ viral recombinase" evidence="1">
    <location>
        <begin position="7"/>
        <end position="125"/>
    </location>
</feature>
<proteinExistence type="predicted"/>
<dbReference type="PANTHER" id="PTHR46609:SF6">
    <property type="entry name" value="EXONUCLEASE, PHAGE-TYPE_RECB, C-TERMINAL DOMAIN-CONTAINING PROTEIN-RELATED"/>
    <property type="match status" value="1"/>
</dbReference>
<accession>A0A6J5NVT0</accession>
<dbReference type="PANTHER" id="PTHR46609">
    <property type="entry name" value="EXONUCLEASE, PHAGE-TYPE/RECB, C-TERMINAL DOMAIN-CONTAINING PROTEIN"/>
    <property type="match status" value="1"/>
</dbReference>
<gene>
    <name evidence="2" type="ORF">UFOVP770_33</name>
</gene>
<dbReference type="InterPro" id="IPR011604">
    <property type="entry name" value="PDDEXK-like_dom_sf"/>
</dbReference>
<dbReference type="EMBL" id="LR796715">
    <property type="protein sequence ID" value="CAB4161208.1"/>
    <property type="molecule type" value="Genomic_DNA"/>
</dbReference>
<organism evidence="2">
    <name type="scientific">uncultured Caudovirales phage</name>
    <dbReference type="NCBI Taxonomy" id="2100421"/>
    <lineage>
        <taxon>Viruses</taxon>
        <taxon>Duplodnaviria</taxon>
        <taxon>Heunggongvirae</taxon>
        <taxon>Uroviricota</taxon>
        <taxon>Caudoviricetes</taxon>
        <taxon>Peduoviridae</taxon>
        <taxon>Maltschvirus</taxon>
        <taxon>Maltschvirus maltsch</taxon>
    </lineage>
</organism>
<sequence>MSHLLDNRRHNIVTASNAWASVNERQKLWRQMTMREPPFEGNEATAWGNLHEKDALSAFEKEMGDFCMTGNKLIVHDSLPMGASADAYFNDDPVELKCPFSMEFYPTMPDRYYYQVQMQIHCTGRDQGWFSVWTPNGITVELVKKDDKWLDWYKPLLLEFMEFVETDVEPTRWKRKPIYTKE</sequence>